<evidence type="ECO:0000256" key="4">
    <source>
        <dbReference type="ARBA" id="ARBA00022967"/>
    </source>
</evidence>
<keyword evidence="6 7" id="KW-0472">Membrane</keyword>
<keyword evidence="5 7" id="KW-1133">Transmembrane helix</keyword>
<dbReference type="OrthoDB" id="9803631at2"/>
<reference evidence="8 9" key="1">
    <citation type="submission" date="2018-09" db="EMBL/GenBank/DDBJ databases">
        <authorList>
            <person name="Postec A."/>
        </authorList>
    </citation>
    <scope>NUCLEOTIDE SEQUENCE [LARGE SCALE GENOMIC DNA]</scope>
    <source>
        <strain evidence="8">70B-A</strain>
    </source>
</reference>
<dbReference type="PIRSF" id="PIRSF006102">
    <property type="entry name" value="NQR_DE"/>
    <property type="match status" value="1"/>
</dbReference>
<feature type="transmembrane region" description="Helical" evidence="7">
    <location>
        <begin position="71"/>
        <end position="91"/>
    </location>
</feature>
<keyword evidence="8" id="KW-0560">Oxidoreductase</keyword>
<dbReference type="EMBL" id="LR130778">
    <property type="protein sequence ID" value="VDN47826.1"/>
    <property type="molecule type" value="Genomic_DNA"/>
</dbReference>
<dbReference type="GO" id="GO:0005886">
    <property type="term" value="C:plasma membrane"/>
    <property type="evidence" value="ECO:0007669"/>
    <property type="project" value="TreeGrafter"/>
</dbReference>
<dbReference type="GO" id="GO:0012505">
    <property type="term" value="C:endomembrane system"/>
    <property type="evidence" value="ECO:0007669"/>
    <property type="project" value="UniProtKB-SubCell"/>
</dbReference>
<feature type="transmembrane region" description="Helical" evidence="7">
    <location>
        <begin position="6"/>
        <end position="29"/>
    </location>
</feature>
<keyword evidence="9" id="KW-1185">Reference proteome</keyword>
<dbReference type="PANTHER" id="PTHR30335:SF1">
    <property type="entry name" value="NA(+)-TRANSLOCATING NADH-QUINONE REDUCTASE SUBUNIT E"/>
    <property type="match status" value="1"/>
</dbReference>
<dbReference type="Proteomes" id="UP000279029">
    <property type="component" value="Chromosome"/>
</dbReference>
<dbReference type="PANTHER" id="PTHR30335">
    <property type="entry name" value="INTEGRAL MEMBRANE PROTEIN OF SOXR-REDUCING COMPLEX"/>
    <property type="match status" value="1"/>
</dbReference>
<evidence type="ECO:0000256" key="1">
    <source>
        <dbReference type="ARBA" id="ARBA00004127"/>
    </source>
</evidence>
<feature type="transmembrane region" description="Helical" evidence="7">
    <location>
        <begin position="166"/>
        <end position="191"/>
    </location>
</feature>
<protein>
    <submittedName>
        <fullName evidence="8">Na(+)-translocating NADH-quinone reductase subunit E</fullName>
        <ecNumber evidence="8">1.6.5.8</ecNumber>
    </submittedName>
</protein>
<dbReference type="EC" id="1.6.5.8" evidence="8"/>
<dbReference type="RefSeq" id="WP_125137071.1">
    <property type="nucleotide sequence ID" value="NZ_LR130778.1"/>
</dbReference>
<feature type="transmembrane region" description="Helical" evidence="7">
    <location>
        <begin position="133"/>
        <end position="154"/>
    </location>
</feature>
<comment type="subcellular location">
    <subcellularLocation>
        <location evidence="1">Endomembrane system</location>
        <topology evidence="1">Multi-pass membrane protein</topology>
    </subcellularLocation>
</comment>
<feature type="transmembrane region" description="Helical" evidence="7">
    <location>
        <begin position="41"/>
        <end position="59"/>
    </location>
</feature>
<evidence type="ECO:0000313" key="8">
    <source>
        <dbReference type="EMBL" id="VDN47826.1"/>
    </source>
</evidence>
<evidence type="ECO:0000313" key="9">
    <source>
        <dbReference type="Proteomes" id="UP000279029"/>
    </source>
</evidence>
<sequence length="193" mass="20706">MEGLINIFMASVLTHNIALTYILGMCPLIAISKNLKTAKGMGASVILVITLTATINWPIYQLLKNNNAESISLLIFIITIAATVQFLEIFLDKYLPALYNAFGIFLPLITVNCAVLAVSLFMVNRTFGFFETVFFGFGSGTGWALAITIIAAIREKMALVSKVPDGLQGAGIVMIIAGIISLGFMGFIGVVGF</sequence>
<name>A0A3P7RYJ6_9FIRM</name>
<dbReference type="AlphaFoldDB" id="A0A3P7RYJ6"/>
<accession>A0A3P7RYJ6</accession>
<dbReference type="GO" id="GO:0016491">
    <property type="term" value="F:oxidoreductase activity"/>
    <property type="evidence" value="ECO:0007669"/>
    <property type="project" value="UniProtKB-KW"/>
</dbReference>
<proteinExistence type="predicted"/>
<keyword evidence="4" id="KW-1278">Translocase</keyword>
<gene>
    <name evidence="8" type="primary">nqrE</name>
    <name evidence="8" type="ORF">PATL70BA_1950</name>
</gene>
<dbReference type="Pfam" id="PF02508">
    <property type="entry name" value="Rnf-Nqr"/>
    <property type="match status" value="1"/>
</dbReference>
<evidence type="ECO:0000256" key="7">
    <source>
        <dbReference type="SAM" id="Phobius"/>
    </source>
</evidence>
<dbReference type="KEGG" id="cbar:PATL70BA_1950"/>
<evidence type="ECO:0000256" key="3">
    <source>
        <dbReference type="ARBA" id="ARBA00022692"/>
    </source>
</evidence>
<dbReference type="InterPro" id="IPR050133">
    <property type="entry name" value="NqrDE/RnfAE_oxidrdctase"/>
</dbReference>
<feature type="transmembrane region" description="Helical" evidence="7">
    <location>
        <begin position="98"/>
        <end position="121"/>
    </location>
</feature>
<evidence type="ECO:0000256" key="2">
    <source>
        <dbReference type="ARBA" id="ARBA00022448"/>
    </source>
</evidence>
<keyword evidence="3 7" id="KW-0812">Transmembrane</keyword>
<dbReference type="InterPro" id="IPR003667">
    <property type="entry name" value="NqrDE/RnfAE"/>
</dbReference>
<keyword evidence="2" id="KW-0813">Transport</keyword>
<evidence type="ECO:0000256" key="5">
    <source>
        <dbReference type="ARBA" id="ARBA00022989"/>
    </source>
</evidence>
<evidence type="ECO:0000256" key="6">
    <source>
        <dbReference type="ARBA" id="ARBA00023136"/>
    </source>
</evidence>
<organism evidence="8 9">
    <name type="scientific">Petrocella atlantisensis</name>
    <dbReference type="NCBI Taxonomy" id="2173034"/>
    <lineage>
        <taxon>Bacteria</taxon>
        <taxon>Bacillati</taxon>
        <taxon>Bacillota</taxon>
        <taxon>Clostridia</taxon>
        <taxon>Lachnospirales</taxon>
        <taxon>Vallitaleaceae</taxon>
        <taxon>Petrocella</taxon>
    </lineage>
</organism>